<reference evidence="6 7" key="1">
    <citation type="submission" date="2015-09" db="EMBL/GenBank/DDBJ databases">
        <authorList>
            <consortium name="Pathogen Informatics"/>
            <person name="Wu L."/>
            <person name="Ma J."/>
        </authorList>
    </citation>
    <scope>NUCLEOTIDE SEQUENCE [LARGE SCALE GENOMIC DNA]</scope>
    <source>
        <strain evidence="6 7">2789STDY5834858</strain>
    </source>
</reference>
<dbReference type="SMART" id="SM00863">
    <property type="entry name" value="tRNA_SAD"/>
    <property type="match status" value="1"/>
</dbReference>
<evidence type="ECO:0000256" key="3">
    <source>
        <dbReference type="ARBA" id="ARBA00022833"/>
    </source>
</evidence>
<dbReference type="Gene3D" id="3.30.980.10">
    <property type="entry name" value="Threonyl-trna Synthetase, Chain A, domain 2"/>
    <property type="match status" value="1"/>
</dbReference>
<comment type="caution">
    <text evidence="6">The sequence shown here is derived from an EMBL/GenBank/DDBJ whole genome shotgun (WGS) entry which is preliminary data.</text>
</comment>
<evidence type="ECO:0000313" key="6">
    <source>
        <dbReference type="EMBL" id="CUN53537.1"/>
    </source>
</evidence>
<sequence length="399" mass="45616">MKKLYYENPYINEYKTEIIDIKEKNEKYHVILEETIFFPGGGGQFKDIGFIENQQVVDVYEENGVVYHVVDKKPAKIHKVFCKIDWEHRFCGMQQHLAQHVLSGCFFTLFNKNTFGFHLGKSVSTVDIEGPLTQEDIRKAEKLANDIIFKNLKVNCFFPSKQELKKLKLRRALPKTNEKIRVVEIDDLDINACCGVHPLQTIELQMIKIKGFEKHKQGYRIEFLAGKRAIDDSFKNNDFIKDVCSYLKSGEQDVINSIKKLSQNFKELTNENRRLVDEIGEFKVREMLDNSYKIDGVTIVKNIESDIEVKKASAIVKKLVANEKVIVLYAVKTDERVNMIFASSKDIKNINMGEVLKDSISLVDGKGGGSKTLAQGAGKNNGNLEATLDYAVRKIEKFI</sequence>
<accession>A0ABP2ARK2</accession>
<dbReference type="GO" id="GO:0004813">
    <property type="term" value="F:alanine-tRNA ligase activity"/>
    <property type="evidence" value="ECO:0007669"/>
    <property type="project" value="UniProtKB-EC"/>
</dbReference>
<keyword evidence="2" id="KW-0479">Metal-binding</keyword>
<keyword evidence="6" id="KW-0436">Ligase</keyword>
<dbReference type="PANTHER" id="PTHR43462">
    <property type="entry name" value="ALANYL-TRNA EDITING PROTEIN"/>
    <property type="match status" value="1"/>
</dbReference>
<evidence type="ECO:0000259" key="5">
    <source>
        <dbReference type="SMART" id="SM00863"/>
    </source>
</evidence>
<dbReference type="SUPFAM" id="SSF50447">
    <property type="entry name" value="Translation proteins"/>
    <property type="match status" value="1"/>
</dbReference>
<proteinExistence type="predicted"/>
<protein>
    <submittedName>
        <fullName evidence="6">Alanine--tRNA ligase</fullName>
        <ecNumber evidence="6">6.1.1.7</ecNumber>
    </submittedName>
</protein>
<comment type="cofactor">
    <cofactor evidence="1">
        <name>Zn(2+)</name>
        <dbReference type="ChEBI" id="CHEBI:29105"/>
    </cofactor>
</comment>
<evidence type="ECO:0000256" key="1">
    <source>
        <dbReference type="ARBA" id="ARBA00001947"/>
    </source>
</evidence>
<dbReference type="Pfam" id="PF07973">
    <property type="entry name" value="tRNA_SAD"/>
    <property type="match status" value="1"/>
</dbReference>
<gene>
    <name evidence="6" type="primary">alaS_2</name>
    <name evidence="6" type="ORF">ERS852473_00462</name>
</gene>
<dbReference type="RefSeq" id="WP_055257341.1">
    <property type="nucleotide sequence ID" value="NZ_CABIXL010000001.1"/>
</dbReference>
<dbReference type="InterPro" id="IPR018164">
    <property type="entry name" value="Ala-tRNA-synth_IIc_N"/>
</dbReference>
<dbReference type="InterPro" id="IPR018163">
    <property type="entry name" value="Thr/Ala-tRNA-synth_IIc_edit"/>
</dbReference>
<dbReference type="Gene3D" id="2.40.30.130">
    <property type="match status" value="1"/>
</dbReference>
<keyword evidence="3" id="KW-0862">Zinc</keyword>
<name>A0ABP2ARK2_SARVE</name>
<dbReference type="InterPro" id="IPR012947">
    <property type="entry name" value="tRNA_SAD"/>
</dbReference>
<dbReference type="PANTHER" id="PTHR43462:SF1">
    <property type="entry name" value="ALANYL-TRNA EDITING PROTEIN AARSD1"/>
    <property type="match status" value="1"/>
</dbReference>
<dbReference type="InterPro" id="IPR003156">
    <property type="entry name" value="DHHA1_dom"/>
</dbReference>
<feature type="coiled-coil region" evidence="4">
    <location>
        <begin position="251"/>
        <end position="285"/>
    </location>
</feature>
<dbReference type="SUPFAM" id="SSF55186">
    <property type="entry name" value="ThrRS/AlaRS common domain"/>
    <property type="match status" value="1"/>
</dbReference>
<keyword evidence="7" id="KW-1185">Reference proteome</keyword>
<keyword evidence="4" id="KW-0175">Coiled coil</keyword>
<dbReference type="Pfam" id="PF02272">
    <property type="entry name" value="DHHA1"/>
    <property type="match status" value="1"/>
</dbReference>
<dbReference type="EMBL" id="CYZR01000001">
    <property type="protein sequence ID" value="CUN53537.1"/>
    <property type="molecule type" value="Genomic_DNA"/>
</dbReference>
<evidence type="ECO:0000256" key="2">
    <source>
        <dbReference type="ARBA" id="ARBA00022723"/>
    </source>
</evidence>
<dbReference type="InterPro" id="IPR051335">
    <property type="entry name" value="Alanyl-tRNA_Editing_Enzymes"/>
</dbReference>
<dbReference type="Gene3D" id="3.10.310.40">
    <property type="match status" value="1"/>
</dbReference>
<evidence type="ECO:0000313" key="7">
    <source>
        <dbReference type="Proteomes" id="UP000095488"/>
    </source>
</evidence>
<dbReference type="Pfam" id="PF01411">
    <property type="entry name" value="tRNA-synt_2c"/>
    <property type="match status" value="1"/>
</dbReference>
<dbReference type="EC" id="6.1.1.7" evidence="6"/>
<dbReference type="InterPro" id="IPR009000">
    <property type="entry name" value="Transl_B-barrel_sf"/>
</dbReference>
<evidence type="ECO:0000256" key="4">
    <source>
        <dbReference type="SAM" id="Coils"/>
    </source>
</evidence>
<organism evidence="6 7">
    <name type="scientific">Sarcina ventriculi</name>
    <name type="common">Clostridium ventriculi</name>
    <dbReference type="NCBI Taxonomy" id="1267"/>
    <lineage>
        <taxon>Bacteria</taxon>
        <taxon>Bacillati</taxon>
        <taxon>Bacillota</taxon>
        <taxon>Clostridia</taxon>
        <taxon>Eubacteriales</taxon>
        <taxon>Clostridiaceae</taxon>
        <taxon>Sarcina</taxon>
    </lineage>
</organism>
<dbReference type="Proteomes" id="UP000095488">
    <property type="component" value="Unassembled WGS sequence"/>
</dbReference>
<feature type="domain" description="Threonyl/alanyl tRNA synthetase SAD" evidence="5">
    <location>
        <begin position="180"/>
        <end position="222"/>
    </location>
</feature>